<reference evidence="1" key="2">
    <citation type="submission" date="2020-10" db="EMBL/GenBank/DDBJ databases">
        <authorList>
            <person name="Cooper E.A."/>
            <person name="Brenton Z.W."/>
            <person name="Flinn B.S."/>
            <person name="Jenkins J."/>
            <person name="Shu S."/>
            <person name="Flowers D."/>
            <person name="Luo F."/>
            <person name="Wang Y."/>
            <person name="Xia P."/>
            <person name="Barry K."/>
            <person name="Daum C."/>
            <person name="Lipzen A."/>
            <person name="Yoshinaga Y."/>
            <person name="Schmutz J."/>
            <person name="Saski C."/>
            <person name="Vermerris W."/>
            <person name="Kresovich S."/>
        </authorList>
    </citation>
    <scope>NUCLEOTIDE SEQUENCE</scope>
</reference>
<name>A0A921Q395_SORBI</name>
<comment type="caution">
    <text evidence="1">The sequence shown here is derived from an EMBL/GenBank/DDBJ whole genome shotgun (WGS) entry which is preliminary data.</text>
</comment>
<evidence type="ECO:0000313" key="2">
    <source>
        <dbReference type="Proteomes" id="UP000807115"/>
    </source>
</evidence>
<dbReference type="Proteomes" id="UP000807115">
    <property type="component" value="Chromosome 10"/>
</dbReference>
<organism evidence="1 2">
    <name type="scientific">Sorghum bicolor</name>
    <name type="common">Sorghum</name>
    <name type="synonym">Sorghum vulgare</name>
    <dbReference type="NCBI Taxonomy" id="4558"/>
    <lineage>
        <taxon>Eukaryota</taxon>
        <taxon>Viridiplantae</taxon>
        <taxon>Streptophyta</taxon>
        <taxon>Embryophyta</taxon>
        <taxon>Tracheophyta</taxon>
        <taxon>Spermatophyta</taxon>
        <taxon>Magnoliopsida</taxon>
        <taxon>Liliopsida</taxon>
        <taxon>Poales</taxon>
        <taxon>Poaceae</taxon>
        <taxon>PACMAD clade</taxon>
        <taxon>Panicoideae</taxon>
        <taxon>Andropogonodae</taxon>
        <taxon>Andropogoneae</taxon>
        <taxon>Sorghinae</taxon>
        <taxon>Sorghum</taxon>
    </lineage>
</organism>
<evidence type="ECO:0000313" key="1">
    <source>
        <dbReference type="EMBL" id="KAG0514638.1"/>
    </source>
</evidence>
<accession>A0A921Q395</accession>
<sequence>MKHMQSAALCDRAGEGQQRLRQWGRRGSQSGGTMAARWGGAATAAASVGAEGRGCDGGGVSGGGGEGTLGFLCVGDWLRRRELSFCVEASRMGAGRVAICRRFNNNVAPLDLGVLPSM</sequence>
<dbReference type="AlphaFoldDB" id="A0A921Q395"/>
<dbReference type="EMBL" id="CM027689">
    <property type="protein sequence ID" value="KAG0514638.1"/>
    <property type="molecule type" value="Genomic_DNA"/>
</dbReference>
<gene>
    <name evidence="1" type="ORF">BDA96_10G210300</name>
</gene>
<reference evidence="1" key="1">
    <citation type="journal article" date="2019" name="BMC Genomics">
        <title>A new reference genome for Sorghum bicolor reveals high levels of sequence similarity between sweet and grain genotypes: implications for the genetics of sugar metabolism.</title>
        <authorList>
            <person name="Cooper E.A."/>
            <person name="Brenton Z.W."/>
            <person name="Flinn B.S."/>
            <person name="Jenkins J."/>
            <person name="Shu S."/>
            <person name="Flowers D."/>
            <person name="Luo F."/>
            <person name="Wang Y."/>
            <person name="Xia P."/>
            <person name="Barry K."/>
            <person name="Daum C."/>
            <person name="Lipzen A."/>
            <person name="Yoshinaga Y."/>
            <person name="Schmutz J."/>
            <person name="Saski C."/>
            <person name="Vermerris W."/>
            <person name="Kresovich S."/>
        </authorList>
    </citation>
    <scope>NUCLEOTIDE SEQUENCE</scope>
</reference>
<protein>
    <submittedName>
        <fullName evidence="1">Uncharacterized protein</fullName>
    </submittedName>
</protein>
<proteinExistence type="predicted"/>